<proteinExistence type="predicted"/>
<protein>
    <recommendedName>
        <fullName evidence="3">Integrase catalytic domain-containing protein</fullName>
    </recommendedName>
</protein>
<dbReference type="PANTHER" id="PTHR45835:SF91">
    <property type="entry name" value="RETROTRANSPOSON, TY3-GYPSY SUBCLASS-LIKE PROTEIN"/>
    <property type="match status" value="1"/>
</dbReference>
<dbReference type="PANTHER" id="PTHR45835">
    <property type="entry name" value="YALI0A06105P"/>
    <property type="match status" value="1"/>
</dbReference>
<dbReference type="SUPFAM" id="SSF53098">
    <property type="entry name" value="Ribonuclease H-like"/>
    <property type="match status" value="1"/>
</dbReference>
<dbReference type="InterPro" id="IPR012337">
    <property type="entry name" value="RNaseH-like_sf"/>
</dbReference>
<reference evidence="1" key="1">
    <citation type="submission" date="2023-08" db="EMBL/GenBank/DDBJ databases">
        <title>A de novo genome assembly of Solanum verrucosum Schlechtendal, a Mexican diploid species geographically isolated from the other diploid A-genome species in potato relatives.</title>
        <authorList>
            <person name="Hosaka K."/>
        </authorList>
    </citation>
    <scope>NUCLEOTIDE SEQUENCE</scope>
    <source>
        <tissue evidence="1">Young leaves</tissue>
    </source>
</reference>
<accession>A0AAF0ZZU5</accession>
<evidence type="ECO:0008006" key="3">
    <source>
        <dbReference type="Google" id="ProtNLM"/>
    </source>
</evidence>
<dbReference type="GO" id="GO:0003676">
    <property type="term" value="F:nucleic acid binding"/>
    <property type="evidence" value="ECO:0007669"/>
    <property type="project" value="InterPro"/>
</dbReference>
<name>A0AAF0ZZU5_SOLVR</name>
<evidence type="ECO:0000313" key="2">
    <source>
        <dbReference type="Proteomes" id="UP001234989"/>
    </source>
</evidence>
<dbReference type="AlphaFoldDB" id="A0AAF0ZZU5"/>
<dbReference type="InterPro" id="IPR036397">
    <property type="entry name" value="RNaseH_sf"/>
</dbReference>
<organism evidence="1 2">
    <name type="scientific">Solanum verrucosum</name>
    <dbReference type="NCBI Taxonomy" id="315347"/>
    <lineage>
        <taxon>Eukaryota</taxon>
        <taxon>Viridiplantae</taxon>
        <taxon>Streptophyta</taxon>
        <taxon>Embryophyta</taxon>
        <taxon>Tracheophyta</taxon>
        <taxon>Spermatophyta</taxon>
        <taxon>Magnoliopsida</taxon>
        <taxon>eudicotyledons</taxon>
        <taxon>Gunneridae</taxon>
        <taxon>Pentapetalae</taxon>
        <taxon>asterids</taxon>
        <taxon>lamiids</taxon>
        <taxon>Solanales</taxon>
        <taxon>Solanaceae</taxon>
        <taxon>Solanoideae</taxon>
        <taxon>Solaneae</taxon>
        <taxon>Solanum</taxon>
    </lineage>
</organism>
<dbReference type="Proteomes" id="UP001234989">
    <property type="component" value="Chromosome 12"/>
</dbReference>
<gene>
    <name evidence="1" type="ORF">MTR67_052322</name>
</gene>
<dbReference type="Gene3D" id="3.30.420.10">
    <property type="entry name" value="Ribonuclease H-like superfamily/Ribonuclease H"/>
    <property type="match status" value="1"/>
</dbReference>
<sequence>MRGLSLDISIPTWKWEDLNMDFIFSFPRTWRQYDYIWVIVDLLKKSTQSLSFKKGLGTRVKLSTAFHPQTDRKAECTIQTFGDMLRACVIEFNDNWGDHFPLIEFVYNNSYHSSICMAPFESIYGRRCRSSLGWFEAGEVDIIGPEMVHEAMKKCLTN</sequence>
<dbReference type="EMBL" id="CP133623">
    <property type="protein sequence ID" value="WMV58937.1"/>
    <property type="molecule type" value="Genomic_DNA"/>
</dbReference>
<keyword evidence="2" id="KW-1185">Reference proteome</keyword>
<evidence type="ECO:0000313" key="1">
    <source>
        <dbReference type="EMBL" id="WMV58937.1"/>
    </source>
</evidence>